<evidence type="ECO:0000313" key="2">
    <source>
        <dbReference type="EMBL" id="NYA72688.1"/>
    </source>
</evidence>
<evidence type="ECO:0000313" key="3">
    <source>
        <dbReference type="Proteomes" id="UP000535020"/>
    </source>
</evidence>
<dbReference type="Gene3D" id="2.60.40.1120">
    <property type="entry name" value="Carboxypeptidase-like, regulatory domain"/>
    <property type="match status" value="1"/>
</dbReference>
<dbReference type="EMBL" id="JACBJI010000010">
    <property type="protein sequence ID" value="NYA72688.1"/>
    <property type="molecule type" value="Genomic_DNA"/>
</dbReference>
<name>A0A7Y8Y691_9FLAO</name>
<dbReference type="InterPro" id="IPR013784">
    <property type="entry name" value="Carb-bd-like_fold"/>
</dbReference>
<organism evidence="2 3">
    <name type="scientific">Flavobacterium agri</name>
    <dbReference type="NCBI Taxonomy" id="2743471"/>
    <lineage>
        <taxon>Bacteria</taxon>
        <taxon>Pseudomonadati</taxon>
        <taxon>Bacteroidota</taxon>
        <taxon>Flavobacteriia</taxon>
        <taxon>Flavobacteriales</taxon>
        <taxon>Flavobacteriaceae</taxon>
        <taxon>Flavobacterium</taxon>
    </lineage>
</organism>
<sequence>MMLILLILSYPTILAQSFSTIKGTAKIFTDGEMEIPLAQLLQNGKYTNYAAQTDLDGNFSIPNVPVGRYCLMLSTVTTPKHFYDLEVTPGETLFSVTVPGACVSYSRKICPFGHKDKLIPILYGELTDQELRKISKDKARSGWTGRCERWHCKKHDIDF</sequence>
<proteinExistence type="predicted"/>
<reference evidence="2 3" key="1">
    <citation type="submission" date="2020-07" db="EMBL/GenBank/DDBJ databases">
        <authorList>
            <person name="Sun Q."/>
        </authorList>
    </citation>
    <scope>NUCLEOTIDE SEQUENCE [LARGE SCALE GENOMIC DNA]</scope>
    <source>
        <strain evidence="2 3">MAH-1</strain>
    </source>
</reference>
<dbReference type="Proteomes" id="UP000535020">
    <property type="component" value="Unassembled WGS sequence"/>
</dbReference>
<protein>
    <recommendedName>
        <fullName evidence="4">Carboxypeptidase regulatory-like domain-containing protein</fullName>
    </recommendedName>
</protein>
<gene>
    <name evidence="2" type="ORF">HZF10_17290</name>
</gene>
<dbReference type="GO" id="GO:0030246">
    <property type="term" value="F:carbohydrate binding"/>
    <property type="evidence" value="ECO:0007669"/>
    <property type="project" value="InterPro"/>
</dbReference>
<feature type="signal peptide" evidence="1">
    <location>
        <begin position="1"/>
        <end position="15"/>
    </location>
</feature>
<dbReference type="RefSeq" id="WP_176007496.1">
    <property type="nucleotide sequence ID" value="NZ_JABWMI010000022.1"/>
</dbReference>
<evidence type="ECO:0008006" key="4">
    <source>
        <dbReference type="Google" id="ProtNLM"/>
    </source>
</evidence>
<keyword evidence="3" id="KW-1185">Reference proteome</keyword>
<accession>A0A7Y8Y691</accession>
<evidence type="ECO:0000256" key="1">
    <source>
        <dbReference type="SAM" id="SignalP"/>
    </source>
</evidence>
<comment type="caution">
    <text evidence="2">The sequence shown here is derived from an EMBL/GenBank/DDBJ whole genome shotgun (WGS) entry which is preliminary data.</text>
</comment>
<dbReference type="SUPFAM" id="SSF49452">
    <property type="entry name" value="Starch-binding domain-like"/>
    <property type="match status" value="1"/>
</dbReference>
<keyword evidence="1" id="KW-0732">Signal</keyword>
<feature type="chain" id="PRO_5030901783" description="Carboxypeptidase regulatory-like domain-containing protein" evidence="1">
    <location>
        <begin position="16"/>
        <end position="159"/>
    </location>
</feature>
<dbReference type="AlphaFoldDB" id="A0A7Y8Y691"/>